<keyword evidence="3" id="KW-1185">Reference proteome</keyword>
<dbReference type="OrthoDB" id="9801735at2"/>
<name>A0A261S1Y5_9BORD</name>
<feature type="domain" description="MaoC-like" evidence="1">
    <location>
        <begin position="18"/>
        <end position="121"/>
    </location>
</feature>
<evidence type="ECO:0000313" key="2">
    <source>
        <dbReference type="EMBL" id="OZI31161.1"/>
    </source>
</evidence>
<dbReference type="CDD" id="cd03450">
    <property type="entry name" value="NodN"/>
    <property type="match status" value="1"/>
</dbReference>
<dbReference type="InterPro" id="IPR029069">
    <property type="entry name" value="HotDog_dom_sf"/>
</dbReference>
<dbReference type="SUPFAM" id="SSF54637">
    <property type="entry name" value="Thioesterase/thiol ester dehydrase-isomerase"/>
    <property type="match status" value="1"/>
</dbReference>
<organism evidence="2 3">
    <name type="scientific">Bordetella genomosp. 10</name>
    <dbReference type="NCBI Taxonomy" id="1416804"/>
    <lineage>
        <taxon>Bacteria</taxon>
        <taxon>Pseudomonadati</taxon>
        <taxon>Pseudomonadota</taxon>
        <taxon>Betaproteobacteria</taxon>
        <taxon>Burkholderiales</taxon>
        <taxon>Alcaligenaceae</taxon>
        <taxon>Bordetella</taxon>
    </lineage>
</organism>
<dbReference type="Proteomes" id="UP000216020">
    <property type="component" value="Unassembled WGS sequence"/>
</dbReference>
<evidence type="ECO:0000313" key="3">
    <source>
        <dbReference type="Proteomes" id="UP000216020"/>
    </source>
</evidence>
<dbReference type="Gene3D" id="3.10.129.10">
    <property type="entry name" value="Hotdog Thioesterase"/>
    <property type="match status" value="1"/>
</dbReference>
<dbReference type="InterPro" id="IPR039375">
    <property type="entry name" value="NodN-like"/>
</dbReference>
<dbReference type="EMBL" id="NEVM01000005">
    <property type="protein sequence ID" value="OZI31161.1"/>
    <property type="molecule type" value="Genomic_DNA"/>
</dbReference>
<dbReference type="AlphaFoldDB" id="A0A261S1Y5"/>
<comment type="caution">
    <text evidence="2">The sequence shown here is derived from an EMBL/GenBank/DDBJ whole genome shotgun (WGS) entry which is preliminary data.</text>
</comment>
<evidence type="ECO:0000259" key="1">
    <source>
        <dbReference type="Pfam" id="PF01575"/>
    </source>
</evidence>
<dbReference type="RefSeq" id="WP_094855574.1">
    <property type="nucleotide sequence ID" value="NZ_NEVM01000005.1"/>
</dbReference>
<dbReference type="Pfam" id="PF01575">
    <property type="entry name" value="MaoC_dehydratas"/>
    <property type="match status" value="1"/>
</dbReference>
<dbReference type="PANTHER" id="PTHR42993:SF1">
    <property type="entry name" value="MAOC-LIKE DEHYDRATASE DOMAIN-CONTAINING PROTEIN"/>
    <property type="match status" value="1"/>
</dbReference>
<reference evidence="3" key="1">
    <citation type="submission" date="2017-05" db="EMBL/GenBank/DDBJ databases">
        <title>Complete and WGS of Bordetella genogroups.</title>
        <authorList>
            <person name="Spilker T."/>
            <person name="Lipuma J."/>
        </authorList>
    </citation>
    <scope>NUCLEOTIDE SEQUENCE [LARGE SCALE GENOMIC DNA]</scope>
    <source>
        <strain evidence="3">AU16122</strain>
    </source>
</reference>
<accession>A0A261S1Y5</accession>
<gene>
    <name evidence="2" type="ORF">CAL29_24835</name>
</gene>
<proteinExistence type="predicted"/>
<protein>
    <recommendedName>
        <fullName evidence="1">MaoC-like domain-containing protein</fullName>
    </recommendedName>
</protein>
<dbReference type="InterPro" id="IPR002539">
    <property type="entry name" value="MaoC-like_dom"/>
</dbReference>
<sequence length="168" mass="18579">MTTLEPRTVHISIDELASSVGQELAVSRWVLVDQDRIDRFADATGDNQWIHTDPDRASGSPFKGTVAHGLLTLSIVAALRTESIQLTDAAMSINYGLGKVRFPNPVRVNESVRARFLLREVKMISPGVLQVHWDATAERMSDRMVVCFAQPISRLTRSDPSHGATRSL</sequence>
<dbReference type="PANTHER" id="PTHR42993">
    <property type="entry name" value="MAOC-LIKE DEHYDRATASE DOMAIN-CONTAINING PROTEIN"/>
    <property type="match status" value="1"/>
</dbReference>